<evidence type="ECO:0000313" key="3">
    <source>
        <dbReference type="Proteomes" id="UP000198641"/>
    </source>
</evidence>
<dbReference type="STRING" id="284577.SAMN05216571_1087"/>
<organism evidence="2 3">
    <name type="scientific">Onishia taeanensis</name>
    <dbReference type="NCBI Taxonomy" id="284577"/>
    <lineage>
        <taxon>Bacteria</taxon>
        <taxon>Pseudomonadati</taxon>
        <taxon>Pseudomonadota</taxon>
        <taxon>Gammaproteobacteria</taxon>
        <taxon>Oceanospirillales</taxon>
        <taxon>Halomonadaceae</taxon>
        <taxon>Onishia</taxon>
    </lineage>
</organism>
<dbReference type="AlphaFoldDB" id="A0A1G7SWP4"/>
<feature type="region of interest" description="Disordered" evidence="1">
    <location>
        <begin position="1"/>
        <end position="26"/>
    </location>
</feature>
<accession>A0A1G7SWP4</accession>
<dbReference type="Pfam" id="PF10109">
    <property type="entry name" value="Phage_TAC_7"/>
    <property type="match status" value="1"/>
</dbReference>
<reference evidence="2 3" key="1">
    <citation type="submission" date="2016-10" db="EMBL/GenBank/DDBJ databases">
        <authorList>
            <person name="de Groot N.N."/>
        </authorList>
    </citation>
    <scope>NUCLEOTIDE SEQUENCE [LARGE SCALE GENOMIC DNA]</scope>
    <source>
        <strain evidence="2 3">BH539</strain>
    </source>
</reference>
<dbReference type="Proteomes" id="UP000198641">
    <property type="component" value="Unassembled WGS sequence"/>
</dbReference>
<dbReference type="RefSeq" id="WP_092525982.1">
    <property type="nucleotide sequence ID" value="NZ_FNCI01000008.1"/>
</dbReference>
<evidence type="ECO:0000313" key="2">
    <source>
        <dbReference type="EMBL" id="SDG27214.1"/>
    </source>
</evidence>
<gene>
    <name evidence="2" type="ORF">SAMN05216571_1087</name>
</gene>
<sequence length="113" mass="12196">MDPKNTEQAQDTTVAELPKQETETVELDTPITRGKAVVNEIMVRKPKSGALRGVSLTDVLQMDVTALSKVLPRITEPALTDGEIRDMDPADLVQLGGVVAGFLLPKKAREASE</sequence>
<dbReference type="OrthoDB" id="7366507at2"/>
<name>A0A1G7SWP4_9GAMM</name>
<proteinExistence type="predicted"/>
<keyword evidence="3" id="KW-1185">Reference proteome</keyword>
<protein>
    <submittedName>
        <fullName evidence="2">Phage tail assembly chaperone protein, E, or 41 or 14</fullName>
    </submittedName>
</protein>
<dbReference type="EMBL" id="FNCI01000008">
    <property type="protein sequence ID" value="SDG27214.1"/>
    <property type="molecule type" value="Genomic_DNA"/>
</dbReference>
<feature type="compositionally biased region" description="Polar residues" evidence="1">
    <location>
        <begin position="1"/>
        <end position="13"/>
    </location>
</feature>
<evidence type="ECO:0000256" key="1">
    <source>
        <dbReference type="SAM" id="MobiDB-lite"/>
    </source>
</evidence>
<dbReference type="InterPro" id="IPR019289">
    <property type="entry name" value="Phage_tail_E/E"/>
</dbReference>